<dbReference type="InterPro" id="IPR036063">
    <property type="entry name" value="Smr_dom_sf"/>
</dbReference>
<feature type="domain" description="Smr" evidence="11">
    <location>
        <begin position="716"/>
        <end position="791"/>
    </location>
</feature>
<dbReference type="GO" id="GO:0005524">
    <property type="term" value="F:ATP binding"/>
    <property type="evidence" value="ECO:0007669"/>
    <property type="project" value="UniProtKB-UniRule"/>
</dbReference>
<evidence type="ECO:0000256" key="5">
    <source>
        <dbReference type="ARBA" id="ARBA00022840"/>
    </source>
</evidence>
<dbReference type="HAMAP" id="MF_00092">
    <property type="entry name" value="MutS2"/>
    <property type="match status" value="1"/>
</dbReference>
<comment type="similarity">
    <text evidence="8">Belongs to the DNA mismatch repair MutS family. MutS2 subfamily.</text>
</comment>
<evidence type="ECO:0000256" key="10">
    <source>
        <dbReference type="SAM" id="MobiDB-lite"/>
    </source>
</evidence>
<dbReference type="Proteomes" id="UP000242972">
    <property type="component" value="Unassembled WGS sequence"/>
</dbReference>
<dbReference type="GO" id="GO:0045910">
    <property type="term" value="P:negative regulation of DNA recombination"/>
    <property type="evidence" value="ECO:0007669"/>
    <property type="project" value="InterPro"/>
</dbReference>
<evidence type="ECO:0000256" key="4">
    <source>
        <dbReference type="ARBA" id="ARBA00022801"/>
    </source>
</evidence>
<dbReference type="EC" id="3.1.-.-" evidence="8"/>
<dbReference type="GO" id="GO:0016887">
    <property type="term" value="F:ATP hydrolysis activity"/>
    <property type="evidence" value="ECO:0007669"/>
    <property type="project" value="InterPro"/>
</dbReference>
<keyword evidence="9" id="KW-0175">Coiled coil</keyword>
<reference evidence="12 13" key="1">
    <citation type="journal article" date="2014" name="BMC Genomics">
        <title>Comparison of environmental and isolate Sulfobacillus genomes reveals diverse carbon, sulfur, nitrogen, and hydrogen metabolisms.</title>
        <authorList>
            <person name="Justice N.B."/>
            <person name="Norman A."/>
            <person name="Brown C.T."/>
            <person name="Singh A."/>
            <person name="Thomas B.C."/>
            <person name="Banfield J.F."/>
        </authorList>
    </citation>
    <scope>NUCLEOTIDE SEQUENCE [LARGE SCALE GENOMIC DNA]</scope>
    <source>
        <strain evidence="12">AMDSBA4</strain>
    </source>
</reference>
<dbReference type="SUPFAM" id="SSF160443">
    <property type="entry name" value="SMR domain-like"/>
    <property type="match status" value="1"/>
</dbReference>
<dbReference type="Gene3D" id="3.40.50.300">
    <property type="entry name" value="P-loop containing nucleotide triphosphate hydrolases"/>
    <property type="match status" value="1"/>
</dbReference>
<feature type="binding site" evidence="8">
    <location>
        <begin position="347"/>
        <end position="354"/>
    </location>
    <ligand>
        <name>ATP</name>
        <dbReference type="ChEBI" id="CHEBI:30616"/>
    </ligand>
</feature>
<dbReference type="GO" id="GO:0140664">
    <property type="term" value="F:ATP-dependent DNA damage sensor activity"/>
    <property type="evidence" value="ECO:0007669"/>
    <property type="project" value="InterPro"/>
</dbReference>
<dbReference type="InterPro" id="IPR036187">
    <property type="entry name" value="DNA_mismatch_repair_MutS_sf"/>
</dbReference>
<dbReference type="PROSITE" id="PS00486">
    <property type="entry name" value="DNA_MISMATCH_REPAIR_2"/>
    <property type="match status" value="1"/>
</dbReference>
<feature type="coiled-coil region" evidence="9">
    <location>
        <begin position="531"/>
        <end position="612"/>
    </location>
</feature>
<dbReference type="Pfam" id="PF00488">
    <property type="entry name" value="MutS_V"/>
    <property type="match status" value="1"/>
</dbReference>
<dbReference type="InterPro" id="IPR027417">
    <property type="entry name" value="P-loop_NTPase"/>
</dbReference>
<accession>A0A2T2XDP3</accession>
<evidence type="ECO:0000313" key="12">
    <source>
        <dbReference type="EMBL" id="PSR32633.1"/>
    </source>
</evidence>
<evidence type="ECO:0000259" key="11">
    <source>
        <dbReference type="PROSITE" id="PS50828"/>
    </source>
</evidence>
<keyword evidence="2 8" id="KW-0699">rRNA-binding</keyword>
<dbReference type="SMART" id="SM00463">
    <property type="entry name" value="SMR"/>
    <property type="match status" value="1"/>
</dbReference>
<keyword evidence="6 8" id="KW-0694">RNA-binding</keyword>
<dbReference type="PIRSF" id="PIRSF005814">
    <property type="entry name" value="MutS_YshD"/>
    <property type="match status" value="1"/>
</dbReference>
<keyword evidence="7 8" id="KW-0238">DNA-binding</keyword>
<comment type="function">
    <text evidence="8">Endonuclease that is involved in the suppression of homologous recombination and thus may have a key role in the control of bacterial genetic diversity.</text>
</comment>
<organism evidence="12 13">
    <name type="scientific">Sulfobacillus benefaciens</name>
    <dbReference type="NCBI Taxonomy" id="453960"/>
    <lineage>
        <taxon>Bacteria</taxon>
        <taxon>Bacillati</taxon>
        <taxon>Bacillota</taxon>
        <taxon>Clostridia</taxon>
        <taxon>Eubacteriales</taxon>
        <taxon>Clostridiales Family XVII. Incertae Sedis</taxon>
        <taxon>Sulfobacillus</taxon>
    </lineage>
</organism>
<feature type="region of interest" description="Disordered" evidence="10">
    <location>
        <begin position="692"/>
        <end position="714"/>
    </location>
</feature>
<comment type="subunit">
    <text evidence="8">Homodimer. Binds to stalled ribosomes, contacting rRNA.</text>
</comment>
<sequence length="795" mass="88681">MEGLTLVNDVRDRLLQSELNLCHKNALTALEWESVLQRASSQADTIMGHEAVRGLSWAENSEALYQQQLLLQEVLQWITWQPLTLRGAGPIGELAEQAHKGHVLTPNELWMVADTLLRAHEVVTTIPSAQCPVWSQRVSHWIVPRELATVIREILTPEGEVRDDASPTLRDIRRKRRAILGEIDTTLQQLLHSPSWASYLQEPVVTVRFGRRVVPVKYMFRNTVSGIVHDQSASGQTVFVEPLSIVERQNAVVSLDHDEQEEIERILQELSQRVGSFDGDLAHLQRELTDLDRALALARYGTAHESVIPHVGGDSLRLIDARHPLLDNPVPLNLCLDAEKRILVITGPNTGGKTVAMKTAGLMVACAMSGMMVPARQGTIMPFIAGILADIGDEQSLEQNLSTFSSHVRRLVPMVQWAGRDTLCLIDELGAGTDPEEGAALAESILERLNQKQAYVMATTHYNRLKLLGFHDPVVVNAHVAFDTETLQPTYHLVMGQPGSSHAFSIAERLGMPKEIVDRGRELMTAESLALTEAIAAVNQLDQDLRERQQQFEMERRQWELAKAQKDLEQTKLQDRLEQDRRRLRETWTKALEQTKVEIDRLMEEVRRTEGQERARAIEQLRSAWREQGTLPEALKTLPAASGPRPTAVGDWVKIRGFSDLGHILEIEGPTALIEVGSLRIRLALNELERTTKPKSSIPRRSTAKPVGSPGGHIEVDVRGMSADDAWEVVDRFLDNAVLSGWPMIRIIHGKGAGTLRRVLGERLRQDSRVVSLRLGAQGEGGDGVTVAWLDEEPS</sequence>
<dbReference type="InterPro" id="IPR000432">
    <property type="entry name" value="DNA_mismatch_repair_MutS_C"/>
</dbReference>
<proteinExistence type="inferred from homology"/>
<dbReference type="AlphaFoldDB" id="A0A2T2XDP3"/>
<dbReference type="GO" id="GO:0019843">
    <property type="term" value="F:rRNA binding"/>
    <property type="evidence" value="ECO:0007669"/>
    <property type="project" value="UniProtKB-UniRule"/>
</dbReference>
<gene>
    <name evidence="8" type="primary">mutS2</name>
    <name evidence="8" type="synonym">rqcU</name>
    <name evidence="12" type="ORF">C7B46_13520</name>
</gene>
<dbReference type="GO" id="GO:0030983">
    <property type="term" value="F:mismatched DNA binding"/>
    <property type="evidence" value="ECO:0007669"/>
    <property type="project" value="InterPro"/>
</dbReference>
<dbReference type="EC" id="3.6.4.-" evidence="8"/>
<evidence type="ECO:0000256" key="7">
    <source>
        <dbReference type="ARBA" id="ARBA00023125"/>
    </source>
</evidence>
<dbReference type="GO" id="GO:0006298">
    <property type="term" value="P:mismatch repair"/>
    <property type="evidence" value="ECO:0007669"/>
    <property type="project" value="InterPro"/>
</dbReference>
<dbReference type="InterPro" id="IPR005747">
    <property type="entry name" value="MutS2"/>
</dbReference>
<dbReference type="Gene3D" id="3.30.1370.110">
    <property type="match status" value="1"/>
</dbReference>
<keyword evidence="3 8" id="KW-0547">Nucleotide-binding</keyword>
<dbReference type="PANTHER" id="PTHR48466:SF2">
    <property type="entry name" value="OS10G0509000 PROTEIN"/>
    <property type="match status" value="1"/>
</dbReference>
<keyword evidence="4 8" id="KW-0378">Hydrolase</keyword>
<name>A0A2T2XDP3_9FIRM</name>
<dbReference type="InterPro" id="IPR002625">
    <property type="entry name" value="Smr_dom"/>
</dbReference>
<evidence type="ECO:0000313" key="13">
    <source>
        <dbReference type="Proteomes" id="UP000242972"/>
    </source>
</evidence>
<comment type="caution">
    <text evidence="12">The sequence shown here is derived from an EMBL/GenBank/DDBJ whole genome shotgun (WGS) entry which is preliminary data.</text>
</comment>
<dbReference type="InterPro" id="IPR007696">
    <property type="entry name" value="DNA_mismatch_repair_MutS_core"/>
</dbReference>
<evidence type="ECO:0000256" key="1">
    <source>
        <dbReference type="ARBA" id="ARBA00022722"/>
    </source>
</evidence>
<dbReference type="SMART" id="SM00533">
    <property type="entry name" value="MUTSd"/>
    <property type="match status" value="1"/>
</dbReference>
<dbReference type="PANTHER" id="PTHR48466">
    <property type="entry name" value="OS10G0509000 PROTEIN-RELATED"/>
    <property type="match status" value="1"/>
</dbReference>
<comment type="function">
    <text evidence="8">Acts as a ribosome collision sensor, splitting the ribosome into its 2 subunits. Detects stalled/collided 70S ribosomes which it binds and splits by an ATP-hydrolysis driven conformational change. Acts upstream of the ribosome quality control system (RQC), a ribosome-associated complex that mediates the extraction of incompletely synthesized nascent chains from stalled ribosomes and their subsequent degradation. Probably generates substrates for RQC.</text>
</comment>
<keyword evidence="1 8" id="KW-0540">Nuclease</keyword>
<dbReference type="InterPro" id="IPR045076">
    <property type="entry name" value="MutS"/>
</dbReference>
<evidence type="ECO:0000256" key="9">
    <source>
        <dbReference type="SAM" id="Coils"/>
    </source>
</evidence>
<dbReference type="EMBL" id="PXYW01000034">
    <property type="protein sequence ID" value="PSR32633.1"/>
    <property type="molecule type" value="Genomic_DNA"/>
</dbReference>
<dbReference type="FunFam" id="3.40.50.300:FF:000830">
    <property type="entry name" value="Endonuclease MutS2"/>
    <property type="match status" value="1"/>
</dbReference>
<dbReference type="SUPFAM" id="SSF52540">
    <property type="entry name" value="P-loop containing nucleoside triphosphate hydrolases"/>
    <property type="match status" value="1"/>
</dbReference>
<evidence type="ECO:0000256" key="8">
    <source>
        <dbReference type="HAMAP-Rule" id="MF_00092"/>
    </source>
</evidence>
<evidence type="ECO:0000256" key="6">
    <source>
        <dbReference type="ARBA" id="ARBA00022884"/>
    </source>
</evidence>
<keyword evidence="8 12" id="KW-0255">Endonuclease</keyword>
<dbReference type="SUPFAM" id="SSF48334">
    <property type="entry name" value="DNA repair protein MutS, domain III"/>
    <property type="match status" value="1"/>
</dbReference>
<evidence type="ECO:0000256" key="2">
    <source>
        <dbReference type="ARBA" id="ARBA00022730"/>
    </source>
</evidence>
<dbReference type="SMART" id="SM00534">
    <property type="entry name" value="MUTSac"/>
    <property type="match status" value="1"/>
</dbReference>
<dbReference type="Pfam" id="PF01713">
    <property type="entry name" value="Smr"/>
    <property type="match status" value="1"/>
</dbReference>
<dbReference type="GO" id="GO:0072344">
    <property type="term" value="P:rescue of stalled ribosome"/>
    <property type="evidence" value="ECO:0007669"/>
    <property type="project" value="UniProtKB-UniRule"/>
</dbReference>
<dbReference type="GO" id="GO:0004519">
    <property type="term" value="F:endonuclease activity"/>
    <property type="evidence" value="ECO:0007669"/>
    <property type="project" value="UniProtKB-UniRule"/>
</dbReference>
<dbReference type="GO" id="GO:0043023">
    <property type="term" value="F:ribosomal large subunit binding"/>
    <property type="evidence" value="ECO:0007669"/>
    <property type="project" value="UniProtKB-UniRule"/>
</dbReference>
<protein>
    <recommendedName>
        <fullName evidence="8">Endonuclease MutS2</fullName>
        <ecNumber evidence="8">3.1.-.-</ecNumber>
    </recommendedName>
    <alternativeName>
        <fullName evidence="8">Ribosome-associated protein quality control-upstream factor</fullName>
        <shortName evidence="8">RQC-upstream factor</shortName>
        <shortName evidence="8">RqcU</shortName>
        <ecNumber evidence="8">3.6.4.-</ecNumber>
    </alternativeName>
</protein>
<evidence type="ECO:0000256" key="3">
    <source>
        <dbReference type="ARBA" id="ARBA00022741"/>
    </source>
</evidence>
<keyword evidence="5 8" id="KW-0067">ATP-binding</keyword>
<dbReference type="NCBIfam" id="TIGR01069">
    <property type="entry name" value="mutS2"/>
    <property type="match status" value="1"/>
</dbReference>
<dbReference type="PROSITE" id="PS50828">
    <property type="entry name" value="SMR"/>
    <property type="match status" value="1"/>
</dbReference>